<dbReference type="PANTHER" id="PTHR11839">
    <property type="entry name" value="UDP/ADP-SUGAR PYROPHOSPHATASE"/>
    <property type="match status" value="1"/>
</dbReference>
<name>A0ABY4IT22_9MICO</name>
<protein>
    <submittedName>
        <fullName evidence="5">NUDIX hydrolase</fullName>
    </submittedName>
</protein>
<proteinExistence type="predicted"/>
<evidence type="ECO:0000259" key="4">
    <source>
        <dbReference type="PROSITE" id="PS51462"/>
    </source>
</evidence>
<evidence type="ECO:0000256" key="3">
    <source>
        <dbReference type="SAM" id="MobiDB-lite"/>
    </source>
</evidence>
<feature type="region of interest" description="Disordered" evidence="3">
    <location>
        <begin position="184"/>
        <end position="206"/>
    </location>
</feature>
<dbReference type="CDD" id="cd03424">
    <property type="entry name" value="NUDIX_ADPRase_Nudt5_UGPPase_Nudt14"/>
    <property type="match status" value="1"/>
</dbReference>
<dbReference type="PROSITE" id="PS00893">
    <property type="entry name" value="NUDIX_BOX"/>
    <property type="match status" value="1"/>
</dbReference>
<dbReference type="SUPFAM" id="SSF55811">
    <property type="entry name" value="Nudix"/>
    <property type="match status" value="1"/>
</dbReference>
<dbReference type="InterPro" id="IPR015797">
    <property type="entry name" value="NUDIX_hydrolase-like_dom_sf"/>
</dbReference>
<keyword evidence="2 5" id="KW-0378">Hydrolase</keyword>
<dbReference type="InterPro" id="IPR000086">
    <property type="entry name" value="NUDIX_hydrolase_dom"/>
</dbReference>
<gene>
    <name evidence="5" type="ORF">KV396_16355</name>
</gene>
<dbReference type="EMBL" id="CP078077">
    <property type="protein sequence ID" value="UPL15946.1"/>
    <property type="molecule type" value="Genomic_DNA"/>
</dbReference>
<feature type="compositionally biased region" description="Low complexity" evidence="3">
    <location>
        <begin position="194"/>
        <end position="206"/>
    </location>
</feature>
<feature type="domain" description="Nudix hydrolase" evidence="4">
    <location>
        <begin position="48"/>
        <end position="177"/>
    </location>
</feature>
<dbReference type="Pfam" id="PF00293">
    <property type="entry name" value="NUDIX"/>
    <property type="match status" value="1"/>
</dbReference>
<dbReference type="PANTHER" id="PTHR11839:SF18">
    <property type="entry name" value="NUDIX HYDROLASE DOMAIN-CONTAINING PROTEIN"/>
    <property type="match status" value="1"/>
</dbReference>
<dbReference type="InterPro" id="IPR020084">
    <property type="entry name" value="NUDIX_hydrolase_CS"/>
</dbReference>
<accession>A0ABY4IT22</accession>
<evidence type="ECO:0000313" key="6">
    <source>
        <dbReference type="Proteomes" id="UP000831963"/>
    </source>
</evidence>
<dbReference type="GO" id="GO:0016787">
    <property type="term" value="F:hydrolase activity"/>
    <property type="evidence" value="ECO:0007669"/>
    <property type="project" value="UniProtKB-KW"/>
</dbReference>
<evidence type="ECO:0000313" key="5">
    <source>
        <dbReference type="EMBL" id="UPL15946.1"/>
    </source>
</evidence>
<sequence>MTSERASSPEPWETRRSETIVSDRWISVRADDCVDARGRTIAPYYVLEYGDWVSVLAIDTAGDAVIVEEYRHGAGIVAWGTIGGGVAEGEDVAVAAARELREETGYEAASMIALGATWANFGNHTNRVHHFVALGCQPTSEQSLDENEDIRVHVVPFEGLAEHLHQSYHQLTWYKAEEFLRTTGPQATGRMRSVRSSSGSSVGSET</sequence>
<organism evidence="5 6">
    <name type="scientific">Microbacterium galbinum</name>
    <dbReference type="NCBI Taxonomy" id="2851646"/>
    <lineage>
        <taxon>Bacteria</taxon>
        <taxon>Bacillati</taxon>
        <taxon>Actinomycetota</taxon>
        <taxon>Actinomycetes</taxon>
        <taxon>Micrococcales</taxon>
        <taxon>Microbacteriaceae</taxon>
        <taxon>Microbacterium</taxon>
    </lineage>
</organism>
<evidence type="ECO:0000256" key="1">
    <source>
        <dbReference type="ARBA" id="ARBA00001946"/>
    </source>
</evidence>
<keyword evidence="6" id="KW-1185">Reference proteome</keyword>
<dbReference type="Gene3D" id="3.90.79.10">
    <property type="entry name" value="Nucleoside Triphosphate Pyrophosphohydrolase"/>
    <property type="match status" value="1"/>
</dbReference>
<dbReference type="Proteomes" id="UP000831963">
    <property type="component" value="Chromosome"/>
</dbReference>
<evidence type="ECO:0000256" key="2">
    <source>
        <dbReference type="ARBA" id="ARBA00022801"/>
    </source>
</evidence>
<dbReference type="RefSeq" id="WP_247956379.1">
    <property type="nucleotide sequence ID" value="NZ_CP078077.1"/>
</dbReference>
<comment type="cofactor">
    <cofactor evidence="1">
        <name>Mg(2+)</name>
        <dbReference type="ChEBI" id="CHEBI:18420"/>
    </cofactor>
</comment>
<dbReference type="PROSITE" id="PS51462">
    <property type="entry name" value="NUDIX"/>
    <property type="match status" value="1"/>
</dbReference>
<reference evidence="5 6" key="1">
    <citation type="submission" date="2021-06" db="EMBL/GenBank/DDBJ databases">
        <title>Genome-based taxonomic framework of Microbacterium strains isolated from marine environment, the description of four new species and reclassification of four preexisting species.</title>
        <authorList>
            <person name="Lee S.D."/>
            <person name="Kim S.-M."/>
            <person name="Byeon Y.-S."/>
            <person name="Yang H.L."/>
            <person name="Kim I.S."/>
        </authorList>
    </citation>
    <scope>NUCLEOTIDE SEQUENCE [LARGE SCALE GENOMIC DNA]</scope>
    <source>
        <strain evidence="5 6">SSW1-36</strain>
    </source>
</reference>